<evidence type="ECO:0000313" key="1">
    <source>
        <dbReference type="EMBL" id="KAI0048912.1"/>
    </source>
</evidence>
<proteinExistence type="predicted"/>
<reference evidence="1" key="1">
    <citation type="submission" date="2021-02" db="EMBL/GenBank/DDBJ databases">
        <authorList>
            <consortium name="DOE Joint Genome Institute"/>
            <person name="Ahrendt S."/>
            <person name="Looney B.P."/>
            <person name="Miyauchi S."/>
            <person name="Morin E."/>
            <person name="Drula E."/>
            <person name="Courty P.E."/>
            <person name="Chicoki N."/>
            <person name="Fauchery L."/>
            <person name="Kohler A."/>
            <person name="Kuo A."/>
            <person name="Labutti K."/>
            <person name="Pangilinan J."/>
            <person name="Lipzen A."/>
            <person name="Riley R."/>
            <person name="Andreopoulos W."/>
            <person name="He G."/>
            <person name="Johnson J."/>
            <person name="Barry K.W."/>
            <person name="Grigoriev I.V."/>
            <person name="Nagy L."/>
            <person name="Hibbett D."/>
            <person name="Henrissat B."/>
            <person name="Matheny P.B."/>
            <person name="Labbe J."/>
            <person name="Martin F."/>
        </authorList>
    </citation>
    <scope>NUCLEOTIDE SEQUENCE</scope>
    <source>
        <strain evidence="1">FP105234-sp</strain>
    </source>
</reference>
<dbReference type="Proteomes" id="UP000814033">
    <property type="component" value="Unassembled WGS sequence"/>
</dbReference>
<comment type="caution">
    <text evidence="1">The sequence shown here is derived from an EMBL/GenBank/DDBJ whole genome shotgun (WGS) entry which is preliminary data.</text>
</comment>
<dbReference type="EMBL" id="MU275880">
    <property type="protein sequence ID" value="KAI0048912.1"/>
    <property type="molecule type" value="Genomic_DNA"/>
</dbReference>
<sequence length="68" mass="7468">MKSSRRSLPPRSVTSLRDLEPATSRRTFGTVRKASLGQSNAPAHPDLTILNLLIALLSFFVYGGWIPT</sequence>
<name>A0ACB8RYM1_9AGAM</name>
<organism evidence="1 2">
    <name type="scientific">Auriscalpium vulgare</name>
    <dbReference type="NCBI Taxonomy" id="40419"/>
    <lineage>
        <taxon>Eukaryota</taxon>
        <taxon>Fungi</taxon>
        <taxon>Dikarya</taxon>
        <taxon>Basidiomycota</taxon>
        <taxon>Agaricomycotina</taxon>
        <taxon>Agaricomycetes</taxon>
        <taxon>Russulales</taxon>
        <taxon>Auriscalpiaceae</taxon>
        <taxon>Auriscalpium</taxon>
    </lineage>
</organism>
<accession>A0ACB8RYM1</accession>
<protein>
    <submittedName>
        <fullName evidence="1">Uncharacterized protein</fullName>
    </submittedName>
</protein>
<gene>
    <name evidence="1" type="ORF">FA95DRAFT_1557491</name>
</gene>
<keyword evidence="2" id="KW-1185">Reference proteome</keyword>
<evidence type="ECO:0000313" key="2">
    <source>
        <dbReference type="Proteomes" id="UP000814033"/>
    </source>
</evidence>
<reference evidence="1" key="2">
    <citation type="journal article" date="2022" name="New Phytol.">
        <title>Evolutionary transition to the ectomycorrhizal habit in the genomes of a hyperdiverse lineage of mushroom-forming fungi.</title>
        <authorList>
            <person name="Looney B."/>
            <person name="Miyauchi S."/>
            <person name="Morin E."/>
            <person name="Drula E."/>
            <person name="Courty P.E."/>
            <person name="Kohler A."/>
            <person name="Kuo A."/>
            <person name="LaButti K."/>
            <person name="Pangilinan J."/>
            <person name="Lipzen A."/>
            <person name="Riley R."/>
            <person name="Andreopoulos W."/>
            <person name="He G."/>
            <person name="Johnson J."/>
            <person name="Nolan M."/>
            <person name="Tritt A."/>
            <person name="Barry K.W."/>
            <person name="Grigoriev I.V."/>
            <person name="Nagy L.G."/>
            <person name="Hibbett D."/>
            <person name="Henrissat B."/>
            <person name="Matheny P.B."/>
            <person name="Labbe J."/>
            <person name="Martin F.M."/>
        </authorList>
    </citation>
    <scope>NUCLEOTIDE SEQUENCE</scope>
    <source>
        <strain evidence="1">FP105234-sp</strain>
    </source>
</reference>